<dbReference type="EMBL" id="JAKHLF010000001">
    <property type="protein sequence ID" value="MCZ3844145.1"/>
    <property type="molecule type" value="Genomic_DNA"/>
</dbReference>
<reference evidence="1" key="1">
    <citation type="submission" date="2022-01" db="EMBL/GenBank/DDBJ databases">
        <title>VMRC isolate genome collection.</title>
        <authorList>
            <person name="France M."/>
            <person name="Rutt L."/>
            <person name="Humphrys M."/>
            <person name="Ravel J."/>
        </authorList>
    </citation>
    <scope>NUCLEOTIDE SEQUENCE</scope>
    <source>
        <strain evidence="1">C0127B5</strain>
    </source>
</reference>
<gene>
    <name evidence="1" type="ORF">L2422_01220</name>
</gene>
<proteinExistence type="predicted"/>
<accession>A0AAP3M2M5</accession>
<dbReference type="Proteomes" id="UP001213015">
    <property type="component" value="Unassembled WGS sequence"/>
</dbReference>
<sequence>MAKTQAEYQKAYRERLKQKAAAGDAHAAKMVKREKTAQPFRNAKNFIKNHANIKQLRELRELTLDREKDLKQKK</sequence>
<comment type="caution">
    <text evidence="1">The sequence shown here is derived from an EMBL/GenBank/DDBJ whole genome shotgun (WGS) entry which is preliminary data.</text>
</comment>
<dbReference type="AlphaFoldDB" id="A0AAP3M2M5"/>
<dbReference type="RefSeq" id="WP_265669131.1">
    <property type="nucleotide sequence ID" value="NZ_JAKHKO010000001.1"/>
</dbReference>
<evidence type="ECO:0000313" key="2">
    <source>
        <dbReference type="Proteomes" id="UP001213015"/>
    </source>
</evidence>
<evidence type="ECO:0000313" key="1">
    <source>
        <dbReference type="EMBL" id="MCZ3844145.1"/>
    </source>
</evidence>
<name>A0AAP3M2M5_9LACO</name>
<protein>
    <submittedName>
        <fullName evidence="1">Uncharacterized protein</fullName>
    </submittedName>
</protein>
<organism evidence="1 2">
    <name type="scientific">Lactobacillus mulieris</name>
    <dbReference type="NCBI Taxonomy" id="2508708"/>
    <lineage>
        <taxon>Bacteria</taxon>
        <taxon>Bacillati</taxon>
        <taxon>Bacillota</taxon>
        <taxon>Bacilli</taxon>
        <taxon>Lactobacillales</taxon>
        <taxon>Lactobacillaceae</taxon>
        <taxon>Lactobacillus</taxon>
    </lineage>
</organism>